<evidence type="ECO:0000313" key="6">
    <source>
        <dbReference type="Proteomes" id="UP000008461"/>
    </source>
</evidence>
<proteinExistence type="predicted"/>
<feature type="repeat" description="WD" evidence="3">
    <location>
        <begin position="47"/>
        <end position="88"/>
    </location>
</feature>
<sequence length="974" mass="106772">MKNATHPSFFRRNVLYGYALLLALCYFLPGPPLTAQSETAPILSLNMNMHTADIKRISVDNRGRKMLSVSKDKTAKLWDIATGALLRTFRSPIGAEDEGALYAGAISPDGRWVALGGWTGKNSEDKNIYLFDVASGEMVKRLSGLPDVVFDIEYSPDGRYLAATLGSEGLLVWRCSDWTLFKTDEDYAKDAYNLAFDAWGRLATVCDDGYLRVYKADFTLEKKIRTTGGKEPFSLAFSPNGQYLALGYSDSPTIQVLDARSLELLYAPNISAASTIDDRLMIVAFSADGQYLAAGGFYSLFQDGAWWHQVRVWQDAGKGAYTDYQAADNSILDIKALPMGGFVFGGSQPDWGGFDPGVGQRTHYAKVDVFNYGAKNKSHFRLGGNGEEIGITPVSDSPLTFVVPTRHLSATASVQPTFFTERNGLKLSDWSDARNPKLNGKTLTFLDEYENCYCVDIANGGGGIVLGTDWYIRLCDALGQERWNRSVPSAAWCVKIDALNRVVAAGLGDGTICWYNYQNGQPLLSLFIHPDRKRWVLWTPSGYYDAAPGAEEFLGWHLNQGQDKAAEFYPLSKFRSTYHRPDVIDLILETLDEAEALRQANAAAGKRPQSVGRNIVQELPPTVRIHSPSDGTEVTENTVRLQYSIDSPNAEPITSLRIQIDGRPVSTERGFKPLAQRLEATVVLPNGKCQVSIIAENRFGTSVPATLNLVGKRVATPGPGFELRPKLYVLAIGVSKYSHKDINKLDYAAKDANDFVACVRKQKGLLYHDVVVKTLTEAQASKDSILNGFDWLVSQTTSRDVAMLFFAGHGVDDNSGNFYYLPANANPEELRRSAVSQGDVQSTVRSVAGKILVFMDACHSGSLMRPIMRRSDLAPDIAAVVNELSAAENGAITFSSATTREFALEDPSWQNGAFTKALVEGLSGKAVVPGQNRITVKSLDAYVSERVKVLTNGKQHPATVFPPNVPDFPIGMVK</sequence>
<feature type="domain" description="Peptidase C14 caspase" evidence="4">
    <location>
        <begin position="729"/>
        <end position="959"/>
    </location>
</feature>
<evidence type="ECO:0000256" key="2">
    <source>
        <dbReference type="ARBA" id="ARBA00022737"/>
    </source>
</evidence>
<dbReference type="InterPro" id="IPR029030">
    <property type="entry name" value="Caspase-like_dom_sf"/>
</dbReference>
<keyword evidence="1 3" id="KW-0853">WD repeat</keyword>
<gene>
    <name evidence="5" type="ordered locus">Halhy_0228</name>
</gene>
<dbReference type="InterPro" id="IPR011041">
    <property type="entry name" value="Quinoprot_gluc/sorb_DH_b-prop"/>
</dbReference>
<evidence type="ECO:0000256" key="3">
    <source>
        <dbReference type="PROSITE-ProRule" id="PRU00221"/>
    </source>
</evidence>
<dbReference type="InterPro" id="IPR036322">
    <property type="entry name" value="WD40_repeat_dom_sf"/>
</dbReference>
<dbReference type="SUPFAM" id="SSF50952">
    <property type="entry name" value="Soluble quinoprotein glucose dehydrogenase"/>
    <property type="match status" value="1"/>
</dbReference>
<dbReference type="RefSeq" id="WP_013762705.1">
    <property type="nucleotide sequence ID" value="NC_015510.1"/>
</dbReference>
<protein>
    <submittedName>
        <fullName evidence="5">Peptidase C14 caspase catalytic subunit p20</fullName>
    </submittedName>
</protein>
<dbReference type="HOGENOM" id="CLU_009283_0_0_10"/>
<keyword evidence="6" id="KW-1185">Reference proteome</keyword>
<dbReference type="PANTHER" id="PTHR19879">
    <property type="entry name" value="TRANSCRIPTION INITIATION FACTOR TFIID"/>
    <property type="match status" value="1"/>
</dbReference>
<dbReference type="InterPro" id="IPR019775">
    <property type="entry name" value="WD40_repeat_CS"/>
</dbReference>
<dbReference type="PANTHER" id="PTHR19879:SF9">
    <property type="entry name" value="TRANSCRIPTION INITIATION FACTOR TFIID SUBUNIT 5"/>
    <property type="match status" value="1"/>
</dbReference>
<dbReference type="GO" id="GO:0006508">
    <property type="term" value="P:proteolysis"/>
    <property type="evidence" value="ECO:0007669"/>
    <property type="project" value="InterPro"/>
</dbReference>
<dbReference type="PROSITE" id="PS00678">
    <property type="entry name" value="WD_REPEATS_1"/>
    <property type="match status" value="1"/>
</dbReference>
<dbReference type="SUPFAM" id="SSF52129">
    <property type="entry name" value="Caspase-like"/>
    <property type="match status" value="1"/>
</dbReference>
<dbReference type="Pfam" id="PF00656">
    <property type="entry name" value="Peptidase_C14"/>
    <property type="match status" value="1"/>
</dbReference>
<dbReference type="STRING" id="760192.Halhy_0228"/>
<dbReference type="eggNOG" id="COG3391">
    <property type="taxonomic scope" value="Bacteria"/>
</dbReference>
<keyword evidence="2" id="KW-0677">Repeat</keyword>
<dbReference type="Proteomes" id="UP000008461">
    <property type="component" value="Chromosome"/>
</dbReference>
<dbReference type="Gene3D" id="2.130.10.10">
    <property type="entry name" value="YVTN repeat-like/Quinoprotein amine dehydrogenase"/>
    <property type="match status" value="3"/>
</dbReference>
<evidence type="ECO:0000259" key="4">
    <source>
        <dbReference type="Pfam" id="PF00656"/>
    </source>
</evidence>
<dbReference type="InterPro" id="IPR001680">
    <property type="entry name" value="WD40_rpt"/>
</dbReference>
<dbReference type="eggNOG" id="COG4249">
    <property type="taxonomic scope" value="Bacteria"/>
</dbReference>
<dbReference type="Pfam" id="PF00400">
    <property type="entry name" value="WD40"/>
    <property type="match status" value="1"/>
</dbReference>
<dbReference type="AlphaFoldDB" id="F4KUW5"/>
<organism evidence="5 6">
    <name type="scientific">Haliscomenobacter hydrossis (strain ATCC 27775 / DSM 1100 / LMG 10767 / O)</name>
    <dbReference type="NCBI Taxonomy" id="760192"/>
    <lineage>
        <taxon>Bacteria</taxon>
        <taxon>Pseudomonadati</taxon>
        <taxon>Bacteroidota</taxon>
        <taxon>Saprospiria</taxon>
        <taxon>Saprospirales</taxon>
        <taxon>Haliscomenobacteraceae</taxon>
        <taxon>Haliscomenobacter</taxon>
    </lineage>
</organism>
<dbReference type="InterPro" id="IPR015943">
    <property type="entry name" value="WD40/YVTN_repeat-like_dom_sf"/>
</dbReference>
<evidence type="ECO:0000313" key="5">
    <source>
        <dbReference type="EMBL" id="AEE48141.1"/>
    </source>
</evidence>
<name>F4KUW5_HALH1</name>
<accession>F4KUW5</accession>
<dbReference type="Gene3D" id="3.40.50.1460">
    <property type="match status" value="1"/>
</dbReference>
<dbReference type="OrthoDB" id="9767236at2"/>
<dbReference type="SMART" id="SM00320">
    <property type="entry name" value="WD40"/>
    <property type="match status" value="6"/>
</dbReference>
<dbReference type="SUPFAM" id="SSF50978">
    <property type="entry name" value="WD40 repeat-like"/>
    <property type="match status" value="1"/>
</dbReference>
<reference evidence="5 6" key="1">
    <citation type="journal article" date="2011" name="Stand. Genomic Sci.">
        <title>Complete genome sequence of Haliscomenobacter hydrossis type strain (O).</title>
        <authorList>
            <consortium name="US DOE Joint Genome Institute (JGI-PGF)"/>
            <person name="Daligault H."/>
            <person name="Lapidus A."/>
            <person name="Zeytun A."/>
            <person name="Nolan M."/>
            <person name="Lucas S."/>
            <person name="Del Rio T.G."/>
            <person name="Tice H."/>
            <person name="Cheng J.F."/>
            <person name="Tapia R."/>
            <person name="Han C."/>
            <person name="Goodwin L."/>
            <person name="Pitluck S."/>
            <person name="Liolios K."/>
            <person name="Pagani I."/>
            <person name="Ivanova N."/>
            <person name="Huntemann M."/>
            <person name="Mavromatis K."/>
            <person name="Mikhailova N."/>
            <person name="Pati A."/>
            <person name="Chen A."/>
            <person name="Palaniappan K."/>
            <person name="Land M."/>
            <person name="Hauser L."/>
            <person name="Brambilla E.M."/>
            <person name="Rohde M."/>
            <person name="Verbarg S."/>
            <person name="Goker M."/>
            <person name="Bristow J."/>
            <person name="Eisen J.A."/>
            <person name="Markowitz V."/>
            <person name="Hugenholtz P."/>
            <person name="Kyrpides N.C."/>
            <person name="Klenk H.P."/>
            <person name="Woyke T."/>
        </authorList>
    </citation>
    <scope>NUCLEOTIDE SEQUENCE [LARGE SCALE GENOMIC DNA]</scope>
    <source>
        <strain evidence="6">ATCC 27775 / DSM 1100 / LMG 10767 / O</strain>
    </source>
</reference>
<dbReference type="EMBL" id="CP002691">
    <property type="protein sequence ID" value="AEE48141.1"/>
    <property type="molecule type" value="Genomic_DNA"/>
</dbReference>
<dbReference type="KEGG" id="hhy:Halhy_0228"/>
<dbReference type="PROSITE" id="PS50294">
    <property type="entry name" value="WD_REPEATS_REGION"/>
    <property type="match status" value="1"/>
</dbReference>
<evidence type="ECO:0000256" key="1">
    <source>
        <dbReference type="ARBA" id="ARBA00022574"/>
    </source>
</evidence>
<dbReference type="InterPro" id="IPR011600">
    <property type="entry name" value="Pept_C14_caspase"/>
</dbReference>
<dbReference type="PROSITE" id="PS50082">
    <property type="entry name" value="WD_REPEATS_2"/>
    <property type="match status" value="1"/>
</dbReference>
<dbReference type="GO" id="GO:0004197">
    <property type="term" value="F:cysteine-type endopeptidase activity"/>
    <property type="evidence" value="ECO:0007669"/>
    <property type="project" value="InterPro"/>
</dbReference>
<reference key="2">
    <citation type="submission" date="2011-04" db="EMBL/GenBank/DDBJ databases">
        <title>Complete sequence of chromosome of Haliscomenobacter hydrossis DSM 1100.</title>
        <authorList>
            <consortium name="US DOE Joint Genome Institute (JGI-PGF)"/>
            <person name="Lucas S."/>
            <person name="Han J."/>
            <person name="Lapidus A."/>
            <person name="Bruce D."/>
            <person name="Goodwin L."/>
            <person name="Pitluck S."/>
            <person name="Peters L."/>
            <person name="Kyrpides N."/>
            <person name="Mavromatis K."/>
            <person name="Ivanova N."/>
            <person name="Ovchinnikova G."/>
            <person name="Pagani I."/>
            <person name="Daligault H."/>
            <person name="Detter J.C."/>
            <person name="Han C."/>
            <person name="Land M."/>
            <person name="Hauser L."/>
            <person name="Markowitz V."/>
            <person name="Cheng J.-F."/>
            <person name="Hugenholtz P."/>
            <person name="Woyke T."/>
            <person name="Wu D."/>
            <person name="Verbarg S."/>
            <person name="Frueling A."/>
            <person name="Brambilla E."/>
            <person name="Klenk H.-P."/>
            <person name="Eisen J.A."/>
        </authorList>
    </citation>
    <scope>NUCLEOTIDE SEQUENCE</scope>
    <source>
        <strain>DSM 1100</strain>
    </source>
</reference>